<dbReference type="EMBL" id="JAAZNV010000006">
    <property type="protein sequence ID" value="NMB91545.1"/>
    <property type="molecule type" value="Genomic_DNA"/>
</dbReference>
<dbReference type="Proteomes" id="UP000590542">
    <property type="component" value="Unassembled WGS sequence"/>
</dbReference>
<reference evidence="10 11" key="1">
    <citation type="journal article" date="2020" name="Biotechnol. Biofuels">
        <title>New insights from the biogas microbiome by comprehensive genome-resolved metagenomics of nearly 1600 species originating from multiple anaerobic digesters.</title>
        <authorList>
            <person name="Campanaro S."/>
            <person name="Treu L."/>
            <person name="Rodriguez-R L.M."/>
            <person name="Kovalovszki A."/>
            <person name="Ziels R.M."/>
            <person name="Maus I."/>
            <person name="Zhu X."/>
            <person name="Kougias P.G."/>
            <person name="Basile A."/>
            <person name="Luo G."/>
            <person name="Schluter A."/>
            <person name="Konstantinidis K.T."/>
            <person name="Angelidaki I."/>
        </authorList>
    </citation>
    <scope>NUCLEOTIDE SEQUENCE [LARGE SCALE GENOMIC DNA]</scope>
    <source>
        <strain evidence="10">AS27yjCOA_202</strain>
    </source>
</reference>
<evidence type="ECO:0000259" key="9">
    <source>
        <dbReference type="Pfam" id="PF10502"/>
    </source>
</evidence>
<dbReference type="InterPro" id="IPR019533">
    <property type="entry name" value="Peptidase_S26"/>
</dbReference>
<dbReference type="Pfam" id="PF10502">
    <property type="entry name" value="Peptidase_S26"/>
    <property type="match status" value="1"/>
</dbReference>
<dbReference type="InterPro" id="IPR036286">
    <property type="entry name" value="LexA/Signal_pep-like_sf"/>
</dbReference>
<dbReference type="InterPro" id="IPR019757">
    <property type="entry name" value="Pept_S26A_signal_pept_1_Lys-AS"/>
</dbReference>
<dbReference type="CDD" id="cd06530">
    <property type="entry name" value="S26_SPase_I"/>
    <property type="match status" value="1"/>
</dbReference>
<dbReference type="PRINTS" id="PR00727">
    <property type="entry name" value="LEADERPTASE"/>
</dbReference>
<dbReference type="NCBIfam" id="TIGR02227">
    <property type="entry name" value="sigpep_I_bact"/>
    <property type="match status" value="1"/>
</dbReference>
<organism evidence="10 11">
    <name type="scientific">candidate division WWE3 bacterium</name>
    <dbReference type="NCBI Taxonomy" id="2053526"/>
    <lineage>
        <taxon>Bacteria</taxon>
        <taxon>Katanobacteria</taxon>
    </lineage>
</organism>
<dbReference type="PROSITE" id="PS00501">
    <property type="entry name" value="SPASE_I_1"/>
    <property type="match status" value="1"/>
</dbReference>
<dbReference type="GO" id="GO:0016020">
    <property type="term" value="C:membrane"/>
    <property type="evidence" value="ECO:0007669"/>
    <property type="project" value="UniProtKB-SubCell"/>
</dbReference>
<sequence length="184" mass="21213">MKLFKSTFKILFDFFEILIICTAVFLIIYFFVGQLLEVTGDSMYPTFHDKEQIIAEKLSIKMKGVKRGEVLIFEHPSEKGRLLIKRLIGLPGETIKIQNGKVFIDNVELKEPYLSNVETEGQSFLEEGIEYEIPKDSYVMMGDNRPKSTDSREWGYVKKELIVGRGVVVYYPISRIRLIGDGLF</sequence>
<comment type="caution">
    <text evidence="10">The sequence shown here is derived from an EMBL/GenBank/DDBJ whole genome shotgun (WGS) entry which is preliminary data.</text>
</comment>
<feature type="transmembrane region" description="Helical" evidence="7">
    <location>
        <begin position="12"/>
        <end position="32"/>
    </location>
</feature>
<dbReference type="InterPro" id="IPR000223">
    <property type="entry name" value="Pept_S26A_signal_pept_1"/>
</dbReference>
<keyword evidence="4 7" id="KW-0645">Protease</keyword>
<dbReference type="InterPro" id="IPR019756">
    <property type="entry name" value="Pept_S26A_signal_pept_1_Ser-AS"/>
</dbReference>
<dbReference type="PROSITE" id="PS00760">
    <property type="entry name" value="SPASE_I_2"/>
    <property type="match status" value="1"/>
</dbReference>
<evidence type="ECO:0000256" key="7">
    <source>
        <dbReference type="RuleBase" id="RU003993"/>
    </source>
</evidence>
<evidence type="ECO:0000256" key="6">
    <source>
        <dbReference type="PIRSR" id="PIRSR600223-1"/>
    </source>
</evidence>
<keyword evidence="5 7" id="KW-0378">Hydrolase</keyword>
<protein>
    <recommendedName>
        <fullName evidence="3 7">Signal peptidase I</fullName>
        <ecNumber evidence="3 7">3.4.21.89</ecNumber>
    </recommendedName>
</protein>
<evidence type="ECO:0000313" key="11">
    <source>
        <dbReference type="Proteomes" id="UP000590542"/>
    </source>
</evidence>
<comment type="subcellular location">
    <subcellularLocation>
        <location evidence="8">Membrane</location>
        <topology evidence="8">Single-pass type II membrane protein</topology>
    </subcellularLocation>
</comment>
<feature type="active site" evidence="6">
    <location>
        <position position="42"/>
    </location>
</feature>
<comment type="catalytic activity">
    <reaction evidence="1 7">
        <text>Cleavage of hydrophobic, N-terminal signal or leader sequences from secreted and periplasmic proteins.</text>
        <dbReference type="EC" id="3.4.21.89"/>
    </reaction>
</comment>
<accession>A0A7X9E6U8</accession>
<feature type="domain" description="Peptidase S26" evidence="9">
    <location>
        <begin position="13"/>
        <end position="171"/>
    </location>
</feature>
<proteinExistence type="inferred from homology"/>
<dbReference type="GO" id="GO:0009003">
    <property type="term" value="F:signal peptidase activity"/>
    <property type="evidence" value="ECO:0007669"/>
    <property type="project" value="UniProtKB-EC"/>
</dbReference>
<dbReference type="Gene3D" id="2.10.109.10">
    <property type="entry name" value="Umud Fragment, subunit A"/>
    <property type="match status" value="1"/>
</dbReference>
<dbReference type="SUPFAM" id="SSF51306">
    <property type="entry name" value="LexA/Signal peptidase"/>
    <property type="match status" value="1"/>
</dbReference>
<evidence type="ECO:0000256" key="8">
    <source>
        <dbReference type="RuleBase" id="RU362042"/>
    </source>
</evidence>
<dbReference type="GO" id="GO:0004252">
    <property type="term" value="F:serine-type endopeptidase activity"/>
    <property type="evidence" value="ECO:0007669"/>
    <property type="project" value="InterPro"/>
</dbReference>
<evidence type="ECO:0000313" key="10">
    <source>
        <dbReference type="EMBL" id="NMB91545.1"/>
    </source>
</evidence>
<dbReference type="PANTHER" id="PTHR43390:SF1">
    <property type="entry name" value="CHLOROPLAST PROCESSING PEPTIDASE"/>
    <property type="match status" value="1"/>
</dbReference>
<comment type="similarity">
    <text evidence="2 8">Belongs to the peptidase S26 family.</text>
</comment>
<evidence type="ECO:0000256" key="1">
    <source>
        <dbReference type="ARBA" id="ARBA00000677"/>
    </source>
</evidence>
<name>A0A7X9E6U8_UNCKA</name>
<feature type="active site" evidence="6">
    <location>
        <position position="85"/>
    </location>
</feature>
<evidence type="ECO:0000256" key="5">
    <source>
        <dbReference type="ARBA" id="ARBA00022801"/>
    </source>
</evidence>
<dbReference type="PROSITE" id="PS00761">
    <property type="entry name" value="SPASE_I_3"/>
    <property type="match status" value="1"/>
</dbReference>
<dbReference type="AlphaFoldDB" id="A0A7X9E6U8"/>
<evidence type="ECO:0000256" key="4">
    <source>
        <dbReference type="ARBA" id="ARBA00022670"/>
    </source>
</evidence>
<keyword evidence="7" id="KW-0472">Membrane</keyword>
<evidence type="ECO:0000256" key="3">
    <source>
        <dbReference type="ARBA" id="ARBA00013208"/>
    </source>
</evidence>
<dbReference type="GO" id="GO:0006465">
    <property type="term" value="P:signal peptide processing"/>
    <property type="evidence" value="ECO:0007669"/>
    <property type="project" value="InterPro"/>
</dbReference>
<dbReference type="PANTHER" id="PTHR43390">
    <property type="entry name" value="SIGNAL PEPTIDASE I"/>
    <property type="match status" value="1"/>
</dbReference>
<dbReference type="InterPro" id="IPR019758">
    <property type="entry name" value="Pept_S26A_signal_pept_1_CS"/>
</dbReference>
<keyword evidence="7" id="KW-0812">Transmembrane</keyword>
<keyword evidence="7" id="KW-1133">Transmembrane helix</keyword>
<evidence type="ECO:0000256" key="2">
    <source>
        <dbReference type="ARBA" id="ARBA00009370"/>
    </source>
</evidence>
<dbReference type="EC" id="3.4.21.89" evidence="3 7"/>
<gene>
    <name evidence="10" type="primary">lepB</name>
    <name evidence="10" type="ORF">GYA37_01695</name>
</gene>